<dbReference type="STRING" id="554343.AS194_04940"/>
<evidence type="ECO:0000313" key="2">
    <source>
        <dbReference type="EMBL" id="KRU23277.1"/>
    </source>
</evidence>
<comment type="caution">
    <text evidence="2">The sequence shown here is derived from an EMBL/GenBank/DDBJ whole genome shotgun (WGS) entry which is preliminary data.</text>
</comment>
<evidence type="ECO:0008006" key="4">
    <source>
        <dbReference type="Google" id="ProtNLM"/>
    </source>
</evidence>
<proteinExistence type="predicted"/>
<feature type="chain" id="PRO_5006669104" description="DUF2511 domain-containing protein" evidence="1">
    <location>
        <begin position="26"/>
        <end position="132"/>
    </location>
</feature>
<gene>
    <name evidence="2" type="ORF">AS194_04940</name>
</gene>
<evidence type="ECO:0000313" key="3">
    <source>
        <dbReference type="Proteomes" id="UP000051202"/>
    </source>
</evidence>
<evidence type="ECO:0000256" key="1">
    <source>
        <dbReference type="SAM" id="SignalP"/>
    </source>
</evidence>
<protein>
    <recommendedName>
        <fullName evidence="4">DUF2511 domain-containing protein</fullName>
    </recommendedName>
</protein>
<keyword evidence="1" id="KW-0732">Signal</keyword>
<reference evidence="2 3" key="1">
    <citation type="submission" date="2015-11" db="EMBL/GenBank/DDBJ databases">
        <title>Permanent draft genome of Psychrobacter piscatorii LQ58.</title>
        <authorList>
            <person name="Zhou M."/>
            <person name="Dong B."/>
            <person name="Liu Q."/>
        </authorList>
    </citation>
    <scope>NUCLEOTIDE SEQUENCE [LARGE SCALE GENOMIC DNA]</scope>
    <source>
        <strain evidence="2 3">LQ58</strain>
    </source>
</reference>
<accession>A0A0T6DUS1</accession>
<dbReference type="EMBL" id="LNDJ01000047">
    <property type="protein sequence ID" value="KRU23277.1"/>
    <property type="molecule type" value="Genomic_DNA"/>
</dbReference>
<dbReference type="AlphaFoldDB" id="A0A0T6DUS1"/>
<dbReference type="PROSITE" id="PS51257">
    <property type="entry name" value="PROKAR_LIPOPROTEIN"/>
    <property type="match status" value="1"/>
</dbReference>
<feature type="signal peptide" evidence="1">
    <location>
        <begin position="1"/>
        <end position="25"/>
    </location>
</feature>
<name>A0A0T6DUS1_9GAMM</name>
<organism evidence="2 3">
    <name type="scientific">Psychrobacter piscatorii</name>
    <dbReference type="NCBI Taxonomy" id="554343"/>
    <lineage>
        <taxon>Bacteria</taxon>
        <taxon>Pseudomonadati</taxon>
        <taxon>Pseudomonadota</taxon>
        <taxon>Gammaproteobacteria</taxon>
        <taxon>Moraxellales</taxon>
        <taxon>Moraxellaceae</taxon>
        <taxon>Psychrobacter</taxon>
    </lineage>
</organism>
<sequence length="132" mass="14652">MRVNMPRWLISIAALSLTACSPSQDDSYARQFVSGGVTVHEAFWPIDHDTPYPFTTDGEISCVYYPDFGIEVYFQPFGYIEDSSIGTPLNKAAAKSLKKDGMLPNVPYSIKEGADLSEAVEVGLKMCYQRPE</sequence>
<dbReference type="RefSeq" id="WP_058023912.1">
    <property type="nucleotide sequence ID" value="NZ_LNDJ01000047.1"/>
</dbReference>
<dbReference type="Proteomes" id="UP000051202">
    <property type="component" value="Unassembled WGS sequence"/>
</dbReference>
<keyword evidence="3" id="KW-1185">Reference proteome</keyword>